<keyword evidence="2" id="KW-1185">Reference proteome</keyword>
<dbReference type="Proteomes" id="UP000531561">
    <property type="component" value="Unassembled WGS sequence"/>
</dbReference>
<organism evidence="1 2">
    <name type="scientific">Botrytis fragariae</name>
    <dbReference type="NCBI Taxonomy" id="1964551"/>
    <lineage>
        <taxon>Eukaryota</taxon>
        <taxon>Fungi</taxon>
        <taxon>Dikarya</taxon>
        <taxon>Ascomycota</taxon>
        <taxon>Pezizomycotina</taxon>
        <taxon>Leotiomycetes</taxon>
        <taxon>Helotiales</taxon>
        <taxon>Sclerotiniaceae</taxon>
        <taxon>Botrytis</taxon>
    </lineage>
</organism>
<gene>
    <name evidence="1" type="ORF">Bfra_002925</name>
</gene>
<evidence type="ECO:0000313" key="2">
    <source>
        <dbReference type="Proteomes" id="UP000531561"/>
    </source>
</evidence>
<comment type="caution">
    <text evidence="1">The sequence shown here is derived from an EMBL/GenBank/DDBJ whole genome shotgun (WGS) entry which is preliminary data.</text>
</comment>
<accession>A0A8H6AZV4</accession>
<dbReference type="EMBL" id="JABFCT010000004">
    <property type="protein sequence ID" value="KAF5876520.1"/>
    <property type="molecule type" value="Genomic_DNA"/>
</dbReference>
<dbReference type="RefSeq" id="XP_037195466.1">
    <property type="nucleotide sequence ID" value="XM_037333338.1"/>
</dbReference>
<evidence type="ECO:0000313" key="1">
    <source>
        <dbReference type="EMBL" id="KAF5876520.1"/>
    </source>
</evidence>
<protein>
    <submittedName>
        <fullName evidence="1">Uncharacterized protein</fullName>
    </submittedName>
</protein>
<dbReference type="AlphaFoldDB" id="A0A8H6AZV4"/>
<sequence>MQQHIRLVATVCYGPAFCRRTNTACHLIIVNFPMQKPHIYALYLSNGLRISYHRGPSSSYATHRIVQIGLDIDEMEGMAVK</sequence>
<reference evidence="1 2" key="1">
    <citation type="journal article" date="2020" name="Phytopathology">
        <title>A high-quality genome resource of Botrytis fragariae, a new and rapidly spreading fungal pathogen causing strawberry gray mold in the U.S.A.</title>
        <authorList>
            <person name="Wu Y."/>
            <person name="Saski C.A."/>
            <person name="Schnabel G."/>
            <person name="Xiao S."/>
            <person name="Hu M."/>
        </authorList>
    </citation>
    <scope>NUCLEOTIDE SEQUENCE [LARGE SCALE GENOMIC DNA]</scope>
    <source>
        <strain evidence="1 2">BVB16</strain>
    </source>
</reference>
<name>A0A8H6AZV4_9HELO</name>
<dbReference type="GeneID" id="59257030"/>
<proteinExistence type="predicted"/>